<feature type="compositionally biased region" description="Polar residues" evidence="6">
    <location>
        <begin position="69"/>
        <end position="79"/>
    </location>
</feature>
<protein>
    <recommendedName>
        <fullName evidence="7">Zn(2)-C6 fungal-type domain-containing protein</fullName>
    </recommendedName>
</protein>
<evidence type="ECO:0000259" key="7">
    <source>
        <dbReference type="PROSITE" id="PS50048"/>
    </source>
</evidence>
<dbReference type="SMART" id="SM00066">
    <property type="entry name" value="GAL4"/>
    <property type="match status" value="1"/>
</dbReference>
<keyword evidence="4" id="KW-0804">Transcription</keyword>
<evidence type="ECO:0000256" key="4">
    <source>
        <dbReference type="ARBA" id="ARBA00023163"/>
    </source>
</evidence>
<feature type="region of interest" description="Disordered" evidence="6">
    <location>
        <begin position="54"/>
        <end position="100"/>
    </location>
</feature>
<dbReference type="GeneID" id="37161074"/>
<dbReference type="GO" id="GO:0008270">
    <property type="term" value="F:zinc ion binding"/>
    <property type="evidence" value="ECO:0007669"/>
    <property type="project" value="InterPro"/>
</dbReference>
<dbReference type="EMBL" id="KZ825057">
    <property type="protein sequence ID" value="RAH60074.1"/>
    <property type="molecule type" value="Genomic_DNA"/>
</dbReference>
<dbReference type="InterPro" id="IPR050613">
    <property type="entry name" value="Sec_Metabolite_Reg"/>
</dbReference>
<keyword evidence="9" id="KW-1185">Reference proteome</keyword>
<dbReference type="PANTHER" id="PTHR31001">
    <property type="entry name" value="UNCHARACTERIZED TRANSCRIPTIONAL REGULATORY PROTEIN"/>
    <property type="match status" value="1"/>
</dbReference>
<keyword evidence="5" id="KW-0539">Nucleus</keyword>
<dbReference type="Gene3D" id="4.10.240.10">
    <property type="entry name" value="Zn(2)-C6 fungal-type DNA-binding domain"/>
    <property type="match status" value="1"/>
</dbReference>
<feature type="region of interest" description="Disordered" evidence="6">
    <location>
        <begin position="606"/>
        <end position="625"/>
    </location>
</feature>
<dbReference type="GO" id="GO:0009893">
    <property type="term" value="P:positive regulation of metabolic process"/>
    <property type="evidence" value="ECO:0007669"/>
    <property type="project" value="UniProtKB-ARBA"/>
</dbReference>
<keyword evidence="2" id="KW-0805">Transcription regulation</keyword>
<feature type="domain" description="Zn(2)-C6 fungal-type" evidence="7">
    <location>
        <begin position="22"/>
        <end position="51"/>
    </location>
</feature>
<gene>
    <name evidence="8" type="ORF">BO85DRAFT_415075</name>
</gene>
<feature type="compositionally biased region" description="Low complexity" evidence="6">
    <location>
        <begin position="606"/>
        <end position="624"/>
    </location>
</feature>
<dbReference type="CDD" id="cd00067">
    <property type="entry name" value="GAL4"/>
    <property type="match status" value="1"/>
</dbReference>
<dbReference type="PANTHER" id="PTHR31001:SF90">
    <property type="entry name" value="CENTROMERE DNA-BINDING PROTEIN COMPLEX CBF3 SUBUNIT B"/>
    <property type="match status" value="1"/>
</dbReference>
<evidence type="ECO:0000256" key="3">
    <source>
        <dbReference type="ARBA" id="ARBA00023125"/>
    </source>
</evidence>
<reference evidence="8 9" key="1">
    <citation type="submission" date="2018-02" db="EMBL/GenBank/DDBJ databases">
        <title>The genomes of Aspergillus section Nigri reveals drivers in fungal speciation.</title>
        <authorList>
            <consortium name="DOE Joint Genome Institute"/>
            <person name="Vesth T.C."/>
            <person name="Nybo J."/>
            <person name="Theobald S."/>
            <person name="Brandl J."/>
            <person name="Frisvad J.C."/>
            <person name="Nielsen K.F."/>
            <person name="Lyhne E.K."/>
            <person name="Kogle M.E."/>
            <person name="Kuo A."/>
            <person name="Riley R."/>
            <person name="Clum A."/>
            <person name="Nolan M."/>
            <person name="Lipzen A."/>
            <person name="Salamov A."/>
            <person name="Henrissat B."/>
            <person name="Wiebenga A."/>
            <person name="De vries R.P."/>
            <person name="Grigoriev I.V."/>
            <person name="Mortensen U.H."/>
            <person name="Andersen M.R."/>
            <person name="Baker S.E."/>
        </authorList>
    </citation>
    <scope>NUCLEOTIDE SEQUENCE [LARGE SCALE GENOMIC DNA]</scope>
    <source>
        <strain evidence="8 9">CBS 112811</strain>
    </source>
</reference>
<comment type="subcellular location">
    <subcellularLocation>
        <location evidence="1">Nucleus</location>
    </subcellularLocation>
</comment>
<dbReference type="Proteomes" id="UP000249526">
    <property type="component" value="Unassembled WGS sequence"/>
</dbReference>
<sequence>MKRKNDAVPEAMVQRWSRPPLSCRFCRAKKLRCDRTQPCSNCVLRKVPCEYTGQGPSDSSDELRGAHLSGNQPTAATVSIQQQQPAPTIPPTYSQNTTAADTNDILNRVARLEEAVFDRIHIPRGERIADLYDCMRDTKSISRCLPPWTQARQLLDHFNVVIQPTFGVFHIPSTKELLDETYRGILEGEEPSLTVLVLFFSIFAGAVLVATPELLQLLSATEAEAKAAFATYARLALCIIDNPIQPVPPSTTALGAISALSRVLFHADWYSHKAQALRIDAICMARSMQIHLLDTIQKQDERKRSKYDAIEVEVQRRAWWHLVSNDWITAFSQSPQEGTYLIHPKQMKVNHPSNIDDESLTPTGPAYSFPLSVPTSMSVFIFRIHYADLCREIIDTLGMTLLESSQPDYKTLLNIDHKFHTFVQSLPTFLQNDPASIQESQEITQQRPYLAWQRTVAHLSFHVRLCRLHRPYHREGLTNPKYAYSRLTCIRSAQTVLDLRRSLKDTGVLAGFNPSDYSLVMNHVFFAAMVLATDVSMKPTAPGADTRKQEVLDVIHALEKSQNESASLMEAIRKNTQTLLSILQESQREVQQQAGSPVRTDSIAVASGSGGAMSSAAPSRSRPVGVDENMTNAAASGHLPLSDSMPGLGHEDEDPMWSGARRNSWGQLWSDLFNVAPEMDGLQWDLLLNDSDLPFQSEFF</sequence>
<proteinExistence type="predicted"/>
<keyword evidence="3" id="KW-0238">DNA-binding</keyword>
<evidence type="ECO:0000256" key="2">
    <source>
        <dbReference type="ARBA" id="ARBA00023015"/>
    </source>
</evidence>
<dbReference type="GO" id="GO:0003677">
    <property type="term" value="F:DNA binding"/>
    <property type="evidence" value="ECO:0007669"/>
    <property type="project" value="UniProtKB-KW"/>
</dbReference>
<dbReference type="Pfam" id="PF00172">
    <property type="entry name" value="Zn_clus"/>
    <property type="match status" value="1"/>
</dbReference>
<evidence type="ECO:0000256" key="6">
    <source>
        <dbReference type="SAM" id="MobiDB-lite"/>
    </source>
</evidence>
<evidence type="ECO:0000313" key="9">
    <source>
        <dbReference type="Proteomes" id="UP000249526"/>
    </source>
</evidence>
<evidence type="ECO:0000313" key="8">
    <source>
        <dbReference type="EMBL" id="RAH60074.1"/>
    </source>
</evidence>
<evidence type="ECO:0000256" key="1">
    <source>
        <dbReference type="ARBA" id="ARBA00004123"/>
    </source>
</evidence>
<dbReference type="GO" id="GO:0005634">
    <property type="term" value="C:nucleus"/>
    <property type="evidence" value="ECO:0007669"/>
    <property type="project" value="UniProtKB-SubCell"/>
</dbReference>
<dbReference type="InterPro" id="IPR036864">
    <property type="entry name" value="Zn2-C6_fun-type_DNA-bd_sf"/>
</dbReference>
<name>A0A8G1R8A8_9EURO</name>
<accession>A0A8G1R8A8</accession>
<dbReference type="PROSITE" id="PS50048">
    <property type="entry name" value="ZN2_CY6_FUNGAL_2"/>
    <property type="match status" value="1"/>
</dbReference>
<dbReference type="PROSITE" id="PS00463">
    <property type="entry name" value="ZN2_CY6_FUNGAL_1"/>
    <property type="match status" value="1"/>
</dbReference>
<dbReference type="RefSeq" id="XP_025517996.1">
    <property type="nucleotide sequence ID" value="XM_025657672.1"/>
</dbReference>
<dbReference type="InterPro" id="IPR001138">
    <property type="entry name" value="Zn2Cys6_DnaBD"/>
</dbReference>
<dbReference type="SUPFAM" id="SSF57701">
    <property type="entry name" value="Zn2/Cys6 DNA-binding domain"/>
    <property type="match status" value="1"/>
</dbReference>
<dbReference type="CDD" id="cd12148">
    <property type="entry name" value="fungal_TF_MHR"/>
    <property type="match status" value="1"/>
</dbReference>
<organism evidence="8 9">
    <name type="scientific">Aspergillus piperis CBS 112811</name>
    <dbReference type="NCBI Taxonomy" id="1448313"/>
    <lineage>
        <taxon>Eukaryota</taxon>
        <taxon>Fungi</taxon>
        <taxon>Dikarya</taxon>
        <taxon>Ascomycota</taxon>
        <taxon>Pezizomycotina</taxon>
        <taxon>Eurotiomycetes</taxon>
        <taxon>Eurotiomycetidae</taxon>
        <taxon>Eurotiales</taxon>
        <taxon>Aspergillaceae</taxon>
        <taxon>Aspergillus</taxon>
        <taxon>Aspergillus subgen. Circumdati</taxon>
    </lineage>
</organism>
<evidence type="ECO:0000256" key="5">
    <source>
        <dbReference type="ARBA" id="ARBA00023242"/>
    </source>
</evidence>
<dbReference type="GO" id="GO:0000981">
    <property type="term" value="F:DNA-binding transcription factor activity, RNA polymerase II-specific"/>
    <property type="evidence" value="ECO:0007669"/>
    <property type="project" value="InterPro"/>
</dbReference>
<dbReference type="AlphaFoldDB" id="A0A8G1R8A8"/>